<protein>
    <submittedName>
        <fullName evidence="2">Uncharacterized protein</fullName>
    </submittedName>
</protein>
<evidence type="ECO:0000313" key="1">
    <source>
        <dbReference type="Proteomes" id="UP000095283"/>
    </source>
</evidence>
<dbReference type="AlphaFoldDB" id="A0A1I7WI11"/>
<proteinExistence type="predicted"/>
<dbReference type="Proteomes" id="UP000095283">
    <property type="component" value="Unplaced"/>
</dbReference>
<accession>A0A1I7WI11</accession>
<reference evidence="2" key="1">
    <citation type="submission" date="2016-11" db="UniProtKB">
        <authorList>
            <consortium name="WormBaseParasite"/>
        </authorList>
    </citation>
    <scope>IDENTIFICATION</scope>
</reference>
<sequence length="135" mass="15417">MFKCINIKLLVTQPSIIDCYQLIASFADLPDPSIHDEEVKASIGELTLSILDSNEKSQDKQFRKRKTKENPSNVVKKFKSISSDWPQSPLAAGHPPSYLVPPSYRKFKNKKQKEIGLLRWLQLESVKKAIFNNSE</sequence>
<keyword evidence="1" id="KW-1185">Reference proteome</keyword>
<organism evidence="1 2">
    <name type="scientific">Heterorhabditis bacteriophora</name>
    <name type="common">Entomopathogenic nematode worm</name>
    <dbReference type="NCBI Taxonomy" id="37862"/>
    <lineage>
        <taxon>Eukaryota</taxon>
        <taxon>Metazoa</taxon>
        <taxon>Ecdysozoa</taxon>
        <taxon>Nematoda</taxon>
        <taxon>Chromadorea</taxon>
        <taxon>Rhabditida</taxon>
        <taxon>Rhabditina</taxon>
        <taxon>Rhabditomorpha</taxon>
        <taxon>Strongyloidea</taxon>
        <taxon>Heterorhabditidae</taxon>
        <taxon>Heterorhabditis</taxon>
    </lineage>
</organism>
<name>A0A1I7WI11_HETBA</name>
<dbReference type="WBParaSite" id="Hba_04648">
    <property type="protein sequence ID" value="Hba_04648"/>
    <property type="gene ID" value="Hba_04648"/>
</dbReference>
<evidence type="ECO:0000313" key="2">
    <source>
        <dbReference type="WBParaSite" id="Hba_04648"/>
    </source>
</evidence>